<evidence type="ECO:0008006" key="4">
    <source>
        <dbReference type="Google" id="ProtNLM"/>
    </source>
</evidence>
<proteinExistence type="predicted"/>
<gene>
    <name evidence="2" type="ORF">EIW28_09545</name>
</gene>
<name>A0A426V1N7_9ACTN</name>
<dbReference type="RefSeq" id="WP_125247446.1">
    <property type="nucleotide sequence ID" value="NZ_RSEB01000002.1"/>
</dbReference>
<protein>
    <recommendedName>
        <fullName evidence="4">Secreted protein</fullName>
    </recommendedName>
</protein>
<feature type="chain" id="PRO_5019285725" description="Secreted protein" evidence="1">
    <location>
        <begin position="29"/>
        <end position="127"/>
    </location>
</feature>
<reference evidence="2 3" key="1">
    <citation type="submission" date="2018-12" db="EMBL/GenBank/DDBJ databases">
        <title>Glycomyces sp. YIM 121974 draft genome.</title>
        <authorList>
            <person name="Li Q."/>
        </authorList>
    </citation>
    <scope>NUCLEOTIDE SEQUENCE [LARGE SCALE GENOMIC DNA]</scope>
    <source>
        <strain evidence="2 3">YIM 121974</strain>
    </source>
</reference>
<comment type="caution">
    <text evidence="2">The sequence shown here is derived from an EMBL/GenBank/DDBJ whole genome shotgun (WGS) entry which is preliminary data.</text>
</comment>
<dbReference type="EMBL" id="RSEB01000002">
    <property type="protein sequence ID" value="RRS00770.1"/>
    <property type="molecule type" value="Genomic_DNA"/>
</dbReference>
<keyword evidence="3" id="KW-1185">Reference proteome</keyword>
<dbReference type="AlphaFoldDB" id="A0A426V1N7"/>
<dbReference type="OrthoDB" id="5191739at2"/>
<evidence type="ECO:0000313" key="3">
    <source>
        <dbReference type="Proteomes" id="UP000277256"/>
    </source>
</evidence>
<organism evidence="2 3">
    <name type="scientific">Glycomyces terrestris</name>
    <dbReference type="NCBI Taxonomy" id="2493553"/>
    <lineage>
        <taxon>Bacteria</taxon>
        <taxon>Bacillati</taxon>
        <taxon>Actinomycetota</taxon>
        <taxon>Actinomycetes</taxon>
        <taxon>Glycomycetales</taxon>
        <taxon>Glycomycetaceae</taxon>
        <taxon>Glycomyces</taxon>
    </lineage>
</organism>
<sequence>MLRKALSAAAAVGAAGMIIAATASPAAAGDGYEYDPDDFGGVNVLSNICAGNWNGNLVDILKIATVNKHDTCNGWDQNPDGVNVGSNLCLVNWDWQGALVNGGKIATVDDYKLCNWSAEELEAMASE</sequence>
<keyword evidence="1" id="KW-0732">Signal</keyword>
<accession>A0A426V1N7</accession>
<evidence type="ECO:0000313" key="2">
    <source>
        <dbReference type="EMBL" id="RRS00770.1"/>
    </source>
</evidence>
<dbReference type="Proteomes" id="UP000277256">
    <property type="component" value="Unassembled WGS sequence"/>
</dbReference>
<evidence type="ECO:0000256" key="1">
    <source>
        <dbReference type="SAM" id="SignalP"/>
    </source>
</evidence>
<feature type="signal peptide" evidence="1">
    <location>
        <begin position="1"/>
        <end position="28"/>
    </location>
</feature>